<dbReference type="RefSeq" id="WP_152096873.1">
    <property type="nucleotide sequence ID" value="NZ_AP021861.1"/>
</dbReference>
<evidence type="ECO:0000313" key="1">
    <source>
        <dbReference type="EMBL" id="BBO30549.1"/>
    </source>
</evidence>
<proteinExistence type="predicted"/>
<organism evidence="1 2">
    <name type="scientific">Lacipirellula parvula</name>
    <dbReference type="NCBI Taxonomy" id="2650471"/>
    <lineage>
        <taxon>Bacteria</taxon>
        <taxon>Pseudomonadati</taxon>
        <taxon>Planctomycetota</taxon>
        <taxon>Planctomycetia</taxon>
        <taxon>Pirellulales</taxon>
        <taxon>Lacipirellulaceae</taxon>
        <taxon>Lacipirellula</taxon>
    </lineage>
</organism>
<protein>
    <submittedName>
        <fullName evidence="1">Uncharacterized protein</fullName>
    </submittedName>
</protein>
<sequence>MNDNQLKLLEQRLGQGSYPAPAALRDEVLSQAKRELRATRWDRRLLQSASVLLAIGIGLNLLLGLDHKSPRRSTLAVAPSQQSLVQTAVAIAETTDAETGRRFVRQIAFINGWTLNAEQTAEIDAAMKRQANPSHL</sequence>
<keyword evidence="2" id="KW-1185">Reference proteome</keyword>
<dbReference type="KEGG" id="lpav:PLANPX_0161"/>
<dbReference type="AlphaFoldDB" id="A0A5K7XBT3"/>
<accession>A0A5K7XBT3</accession>
<dbReference type="EMBL" id="AP021861">
    <property type="protein sequence ID" value="BBO30549.1"/>
    <property type="molecule type" value="Genomic_DNA"/>
</dbReference>
<gene>
    <name evidence="1" type="ORF">PLANPX_0161</name>
</gene>
<reference evidence="2" key="1">
    <citation type="submission" date="2019-10" db="EMBL/GenBank/DDBJ databases">
        <title>Lacipirellula parvula gen. nov., sp. nov., representing a lineage of planctomycetes widespread in freshwater anoxic habitats, and description of the family Lacipirellulaceae.</title>
        <authorList>
            <person name="Dedysh S.N."/>
            <person name="Kulichevskaya I.S."/>
            <person name="Beletsky A.V."/>
            <person name="Rakitin A.L."/>
            <person name="Mardanov A.V."/>
            <person name="Ivanova A.A."/>
            <person name="Saltykova V.X."/>
            <person name="Rijpstra W.I.C."/>
            <person name="Sinninghe Damste J.S."/>
            <person name="Ravin N.V."/>
        </authorList>
    </citation>
    <scope>NUCLEOTIDE SEQUENCE [LARGE SCALE GENOMIC DNA]</scope>
    <source>
        <strain evidence="2">PX69</strain>
    </source>
</reference>
<dbReference type="Proteomes" id="UP000326837">
    <property type="component" value="Chromosome"/>
</dbReference>
<evidence type="ECO:0000313" key="2">
    <source>
        <dbReference type="Proteomes" id="UP000326837"/>
    </source>
</evidence>
<name>A0A5K7XBT3_9BACT</name>